<dbReference type="Proteomes" id="UP000547976">
    <property type="component" value="Unassembled WGS sequence"/>
</dbReference>
<keyword evidence="1" id="KW-0812">Transmembrane</keyword>
<keyword evidence="1" id="KW-0472">Membrane</keyword>
<keyword evidence="1" id="KW-1133">Transmembrane helix</keyword>
<protein>
    <submittedName>
        <fullName evidence="2">Uncharacterized protein</fullName>
    </submittedName>
</protein>
<reference evidence="2 3" key="1">
    <citation type="submission" date="2020-05" db="EMBL/GenBank/DDBJ databases">
        <title>Identification and distribution of gene clusters putatively required for synthesis of sphingolipid metabolism inhibitors in phylogenetically diverse species of the filamentous fungus Fusarium.</title>
        <authorList>
            <person name="Kim H.-S."/>
            <person name="Busman M."/>
            <person name="Brown D.W."/>
            <person name="Divon H."/>
            <person name="Uhlig S."/>
            <person name="Proctor R.H."/>
        </authorList>
    </citation>
    <scope>NUCLEOTIDE SEQUENCE [LARGE SCALE GENOMIC DNA]</scope>
    <source>
        <strain evidence="2 3">NRRL 66333</strain>
    </source>
</reference>
<name>A0A8H5P8K3_GIBSU</name>
<comment type="caution">
    <text evidence="2">The sequence shown here is derived from an EMBL/GenBank/DDBJ whole genome shotgun (WGS) entry which is preliminary data.</text>
</comment>
<evidence type="ECO:0000313" key="2">
    <source>
        <dbReference type="EMBL" id="KAF5592019.1"/>
    </source>
</evidence>
<dbReference type="RefSeq" id="XP_036534215.1">
    <property type="nucleotide sequence ID" value="XM_036674890.1"/>
</dbReference>
<accession>A0A8H5P8K3</accession>
<keyword evidence="3" id="KW-1185">Reference proteome</keyword>
<gene>
    <name evidence="2" type="ORF">FSUBG_10323</name>
</gene>
<dbReference type="AlphaFoldDB" id="A0A8H5P8K3"/>
<evidence type="ECO:0000313" key="3">
    <source>
        <dbReference type="Proteomes" id="UP000547976"/>
    </source>
</evidence>
<evidence type="ECO:0000256" key="1">
    <source>
        <dbReference type="SAM" id="Phobius"/>
    </source>
</evidence>
<dbReference type="GeneID" id="59309608"/>
<sequence length="191" mass="21115">MDSNLPIATITVLFPAISMHMLNMRSQTKTVRDMAVGDFRVFTLLSQASLTGVVGRSVDQGSTSDQEGQADAMAILQVLTTQTPQAMNRGVPMLSMWTLPKHEINSARQPRVPDLFSNVTIDTDEHPPLEGATEVSLQEIPPSYNLEFDKAQIDTLMSQTSNDWDIDSGYMDLYGLLSSEWMNTTSQFAPL</sequence>
<dbReference type="OrthoDB" id="5105447at2759"/>
<proteinExistence type="predicted"/>
<dbReference type="EMBL" id="JAAOAV010000177">
    <property type="protein sequence ID" value="KAF5592019.1"/>
    <property type="molecule type" value="Genomic_DNA"/>
</dbReference>
<organism evidence="2 3">
    <name type="scientific">Gibberella subglutinans</name>
    <name type="common">Fusarium subglutinans</name>
    <dbReference type="NCBI Taxonomy" id="42677"/>
    <lineage>
        <taxon>Eukaryota</taxon>
        <taxon>Fungi</taxon>
        <taxon>Dikarya</taxon>
        <taxon>Ascomycota</taxon>
        <taxon>Pezizomycotina</taxon>
        <taxon>Sordariomycetes</taxon>
        <taxon>Hypocreomycetidae</taxon>
        <taxon>Hypocreales</taxon>
        <taxon>Nectriaceae</taxon>
        <taxon>Fusarium</taxon>
        <taxon>Fusarium fujikuroi species complex</taxon>
    </lineage>
</organism>
<feature type="transmembrane region" description="Helical" evidence="1">
    <location>
        <begin position="6"/>
        <end position="24"/>
    </location>
</feature>